<dbReference type="InterPro" id="IPR019775">
    <property type="entry name" value="WD40_repeat_CS"/>
</dbReference>
<accession>A0A8H5CYR6</accession>
<evidence type="ECO:0000313" key="6">
    <source>
        <dbReference type="Proteomes" id="UP000559256"/>
    </source>
</evidence>
<feature type="repeat" description="WD" evidence="3">
    <location>
        <begin position="749"/>
        <end position="790"/>
    </location>
</feature>
<dbReference type="PANTHER" id="PTHR19848:SF8">
    <property type="entry name" value="F-BOX AND WD REPEAT DOMAIN CONTAINING 7"/>
    <property type="match status" value="1"/>
</dbReference>
<dbReference type="PROSITE" id="PS50294">
    <property type="entry name" value="WD_REPEATS_REGION"/>
    <property type="match status" value="5"/>
</dbReference>
<dbReference type="Gene3D" id="2.130.10.10">
    <property type="entry name" value="YVTN repeat-like/Quinoprotein amine dehydrogenase"/>
    <property type="match status" value="3"/>
</dbReference>
<dbReference type="InterPro" id="IPR056884">
    <property type="entry name" value="NPHP3-like_N"/>
</dbReference>
<evidence type="ECO:0000256" key="3">
    <source>
        <dbReference type="PROSITE-ProRule" id="PRU00221"/>
    </source>
</evidence>
<feature type="repeat" description="WD" evidence="3">
    <location>
        <begin position="663"/>
        <end position="704"/>
    </location>
</feature>
<dbReference type="SMART" id="SM00320">
    <property type="entry name" value="WD40"/>
    <property type="match status" value="6"/>
</dbReference>
<dbReference type="SUPFAM" id="SSF50978">
    <property type="entry name" value="WD40 repeat-like"/>
    <property type="match status" value="1"/>
</dbReference>
<dbReference type="EMBL" id="JAACJM010000074">
    <property type="protein sequence ID" value="KAF5350385.1"/>
    <property type="molecule type" value="Genomic_DNA"/>
</dbReference>
<dbReference type="PANTHER" id="PTHR19848">
    <property type="entry name" value="WD40 REPEAT PROTEIN"/>
    <property type="match status" value="1"/>
</dbReference>
<dbReference type="CDD" id="cd00200">
    <property type="entry name" value="WD40"/>
    <property type="match status" value="1"/>
</dbReference>
<dbReference type="Pfam" id="PF00400">
    <property type="entry name" value="WD40"/>
    <property type="match status" value="6"/>
</dbReference>
<protein>
    <recommendedName>
        <fullName evidence="4">Nephrocystin 3-like N-terminal domain-containing protein</fullName>
    </recommendedName>
</protein>
<dbReference type="PRINTS" id="PR00320">
    <property type="entry name" value="GPROTEINBRPT"/>
</dbReference>
<dbReference type="OrthoDB" id="538223at2759"/>
<comment type="caution">
    <text evidence="5">The sequence shown here is derived from an EMBL/GenBank/DDBJ whole genome shotgun (WGS) entry which is preliminary data.</text>
</comment>
<evidence type="ECO:0000313" key="5">
    <source>
        <dbReference type="EMBL" id="KAF5350385.1"/>
    </source>
</evidence>
<dbReference type="Pfam" id="PF24883">
    <property type="entry name" value="NPHP3_N"/>
    <property type="match status" value="1"/>
</dbReference>
<proteinExistence type="predicted"/>
<sequence length="835" mass="93641">MDILNKLNPAKKAFYDVGLRAKCIKGTRTQILENILNWVQDITPSAPAGYWMCGMAGTGKSTIVQSVCLKLKDVRLLAGAYFCSRQIPECNDYHKVIPTIAYQLAFYMGPESEFTKALVKVLNQDPDLSEKDPEGQIQKLLIEPWQKVSFLAPVIVIDALDKCKVISSVLEVLIPAVTQQKMPGLKFFLTSHPEQHVAYHFNLNKFKQETLSVQQFVLHNVERSIVREDISKFLQHGLSRLQIQIPQDQMNILVDSSGALFIYAATIIKYLTGGGQWFTSRLRNILNVQRTPDRQQTETLDELYNQITRPKNEDEFFTLRFRRICTPILKLNQQYLFFIEYLHWKALSDTRLSVEEKQQSIKVLHTVITAGSPTSCQTISELMGYELEGVEAIIVELQSVLYINEHNHAIYIFHASFADYLTLRARDKDFCCIKQEHHSLLAGHCFDLMDNRLEFNICNLPSSFLPDNEVPGIGARVAQKLGEAVGYSCVFWGYHLTEGNTTEEINQKMERFLKKKVLFWIEGMNLLRKMSDCIKTLDLVLKVKFQEIEEVQNSFNTGFSKLVKVNTKMEDHQQMGSWEIHASIYCINISPDGEKIVTGLEDGKCIIWNASTGTAIGEPLQGHEDFVNSVAFSPDGTRIASGSSDKTVRIWDTQTGTAIGEPLQGHEYEVTSVAFSPDGARIVSGSSDETVRVWDVQTGTAIGEPLLGHEDEVTSVAFSPDGARIISGSFDETVRIWNAQTGTAIGEPLQGHEDKVTSVAFSPDGARIVSGSEDRTVRIWDAQTGTAIGEPLQRHESPVTSVVFSHDEARIMSGSKDRTVRIWDTQTGTAIGEPL</sequence>
<evidence type="ECO:0000259" key="4">
    <source>
        <dbReference type="Pfam" id="PF24883"/>
    </source>
</evidence>
<reference evidence="5 6" key="1">
    <citation type="journal article" date="2020" name="ISME J.">
        <title>Uncovering the hidden diversity of litter-decomposition mechanisms in mushroom-forming fungi.</title>
        <authorList>
            <person name="Floudas D."/>
            <person name="Bentzer J."/>
            <person name="Ahren D."/>
            <person name="Johansson T."/>
            <person name="Persson P."/>
            <person name="Tunlid A."/>
        </authorList>
    </citation>
    <scope>NUCLEOTIDE SEQUENCE [LARGE SCALE GENOMIC DNA]</scope>
    <source>
        <strain evidence="5 6">CBS 291.85</strain>
    </source>
</reference>
<dbReference type="InterPro" id="IPR020472">
    <property type="entry name" value="WD40_PAC1"/>
</dbReference>
<dbReference type="InterPro" id="IPR001680">
    <property type="entry name" value="WD40_rpt"/>
</dbReference>
<feature type="repeat" description="WD" evidence="3">
    <location>
        <begin position="620"/>
        <end position="661"/>
    </location>
</feature>
<dbReference type="Proteomes" id="UP000559256">
    <property type="component" value="Unassembled WGS sequence"/>
</dbReference>
<dbReference type="InterPro" id="IPR015943">
    <property type="entry name" value="WD40/YVTN_repeat-like_dom_sf"/>
</dbReference>
<dbReference type="SUPFAM" id="SSF52540">
    <property type="entry name" value="P-loop containing nucleoside triphosphate hydrolases"/>
    <property type="match status" value="1"/>
</dbReference>
<evidence type="ECO:0000256" key="2">
    <source>
        <dbReference type="ARBA" id="ARBA00022737"/>
    </source>
</evidence>
<dbReference type="PROSITE" id="PS00678">
    <property type="entry name" value="WD_REPEATS_1"/>
    <property type="match status" value="6"/>
</dbReference>
<feature type="repeat" description="WD" evidence="3">
    <location>
        <begin position="792"/>
        <end position="833"/>
    </location>
</feature>
<dbReference type="AlphaFoldDB" id="A0A8H5CYR6"/>
<gene>
    <name evidence="5" type="ORF">D9758_012451</name>
</gene>
<keyword evidence="1 3" id="KW-0853">WD repeat</keyword>
<dbReference type="PROSITE" id="PS50082">
    <property type="entry name" value="WD_REPEATS_2"/>
    <property type="match status" value="6"/>
</dbReference>
<dbReference type="InterPro" id="IPR036322">
    <property type="entry name" value="WD40_repeat_dom_sf"/>
</dbReference>
<evidence type="ECO:0000256" key="1">
    <source>
        <dbReference type="ARBA" id="ARBA00022574"/>
    </source>
</evidence>
<organism evidence="5 6">
    <name type="scientific">Tetrapyrgos nigripes</name>
    <dbReference type="NCBI Taxonomy" id="182062"/>
    <lineage>
        <taxon>Eukaryota</taxon>
        <taxon>Fungi</taxon>
        <taxon>Dikarya</taxon>
        <taxon>Basidiomycota</taxon>
        <taxon>Agaricomycotina</taxon>
        <taxon>Agaricomycetes</taxon>
        <taxon>Agaricomycetidae</taxon>
        <taxon>Agaricales</taxon>
        <taxon>Marasmiineae</taxon>
        <taxon>Marasmiaceae</taxon>
        <taxon>Tetrapyrgos</taxon>
    </lineage>
</organism>
<keyword evidence="2" id="KW-0677">Repeat</keyword>
<feature type="repeat" description="WD" evidence="3">
    <location>
        <begin position="584"/>
        <end position="618"/>
    </location>
</feature>
<name>A0A8H5CYR6_9AGAR</name>
<feature type="repeat" description="WD" evidence="3">
    <location>
        <begin position="706"/>
        <end position="747"/>
    </location>
</feature>
<feature type="domain" description="Nephrocystin 3-like N-terminal" evidence="4">
    <location>
        <begin position="27"/>
        <end position="191"/>
    </location>
</feature>
<dbReference type="InterPro" id="IPR027417">
    <property type="entry name" value="P-loop_NTPase"/>
</dbReference>
<dbReference type="Gene3D" id="3.40.50.300">
    <property type="entry name" value="P-loop containing nucleotide triphosphate hydrolases"/>
    <property type="match status" value="1"/>
</dbReference>
<keyword evidence="6" id="KW-1185">Reference proteome</keyword>